<feature type="compositionally biased region" description="Polar residues" evidence="1">
    <location>
        <begin position="489"/>
        <end position="509"/>
    </location>
</feature>
<sequence length="715" mass="81628">MTIDRLLRKELIKASRNIKNHRNWSRQMPHYYSSTAELEASRPEETKDFYIPSLISIIDPDSVEKNGASAVNRYRGGFHLSDYYCPAYHVPTEHPANKGKREDDKSDTTSLSSYSYYYYTDEEESNQNETNNKSVSTVLSDTFADKKEKWFFYTLHRRKNKFSRNYVFTNRHENFKNNTFSAFPSESVLEAISHNNNNHNEDSVYSFCSCSFCNYRHDKKLNYSFANMDEYEEVEPATRSNNFNFFVKRNIKTLKKKRKPSHGVKPKESNVRVFRVNSGEVFYYDPTSKSKHQPKREGEKEKAILAEAILFNKERRKQQREKRKFYFTRGVQTWRALNRFRHKDTKMKKNPIVCHHAQGIDFSLFCRSPVQRSREDSTGLQRNVSNNTVNNNDSLSSCTNLSISTITNNNNSTVRVENMLPTFKKHESFKKEKIEKPNGPGGSILNHLDVSPPPKPPSRSSFHTTTANNNVTSTDGVLTFTPRRRNKVKVTSPSQPLSHDPNNNDSTIVSFGDLPHYNNTEGNYHRRGKSFDGSFKVSFSSQFVTQTGNPNNANNTKSKIKSVPPPNRIELPSHLSNSNRASLSSLMPYYRMGKEEDCSASYISRERTLDSFTSPGYHLPLNSSSRRGSHLCVPGIESIAFLNLNQKSGSANNNGGDGNSNSNRFRRREVTTETLLSTATSTYPTEVEDTLLSLCLSEGANNEEDISSTNVSLGL</sequence>
<organism evidence="2 3">
    <name type="scientific">Angomonas deanei</name>
    <dbReference type="NCBI Taxonomy" id="59799"/>
    <lineage>
        <taxon>Eukaryota</taxon>
        <taxon>Discoba</taxon>
        <taxon>Euglenozoa</taxon>
        <taxon>Kinetoplastea</taxon>
        <taxon>Metakinetoplastina</taxon>
        <taxon>Trypanosomatida</taxon>
        <taxon>Trypanosomatidae</taxon>
        <taxon>Strigomonadinae</taxon>
        <taxon>Angomonas</taxon>
    </lineage>
</organism>
<proteinExistence type="predicted"/>
<feature type="compositionally biased region" description="Polar residues" evidence="1">
    <location>
        <begin position="462"/>
        <end position="476"/>
    </location>
</feature>
<dbReference type="Proteomes" id="UP000515908">
    <property type="component" value="Chromosome 18"/>
</dbReference>
<protein>
    <submittedName>
        <fullName evidence="2">Uncharacterized protein</fullName>
    </submittedName>
</protein>
<gene>
    <name evidence="2" type="ORF">ADEAN_000815600</name>
</gene>
<accession>A0A7G2CNV5</accession>
<evidence type="ECO:0000256" key="1">
    <source>
        <dbReference type="SAM" id="MobiDB-lite"/>
    </source>
</evidence>
<evidence type="ECO:0000313" key="3">
    <source>
        <dbReference type="Proteomes" id="UP000515908"/>
    </source>
</evidence>
<feature type="compositionally biased region" description="Polar residues" evidence="1">
    <location>
        <begin position="544"/>
        <end position="557"/>
    </location>
</feature>
<dbReference type="VEuPathDB" id="TriTrypDB:ADEAN_000815600"/>
<feature type="region of interest" description="Disordered" evidence="1">
    <location>
        <begin position="429"/>
        <end position="514"/>
    </location>
</feature>
<name>A0A7G2CNV5_9TRYP</name>
<keyword evidence="3" id="KW-1185">Reference proteome</keyword>
<dbReference type="AlphaFoldDB" id="A0A7G2CNV5"/>
<reference evidence="2 3" key="1">
    <citation type="submission" date="2020-08" db="EMBL/GenBank/DDBJ databases">
        <authorList>
            <person name="Newling K."/>
            <person name="Davey J."/>
            <person name="Forrester S."/>
        </authorList>
    </citation>
    <scope>NUCLEOTIDE SEQUENCE [LARGE SCALE GENOMIC DNA]</scope>
    <source>
        <strain evidence="3">Crithidia deanei Carvalho (ATCC PRA-265)</strain>
    </source>
</reference>
<feature type="region of interest" description="Disordered" evidence="1">
    <location>
        <begin position="544"/>
        <end position="580"/>
    </location>
</feature>
<evidence type="ECO:0000313" key="2">
    <source>
        <dbReference type="EMBL" id="CAD2220634.1"/>
    </source>
</evidence>
<dbReference type="EMBL" id="LR877162">
    <property type="protein sequence ID" value="CAD2220634.1"/>
    <property type="molecule type" value="Genomic_DNA"/>
</dbReference>